<accession>A0ABW0HUU5</accession>
<dbReference type="RefSeq" id="WP_378135228.1">
    <property type="nucleotide sequence ID" value="NZ_JBHSMI010000028.1"/>
</dbReference>
<dbReference type="Proteomes" id="UP001596113">
    <property type="component" value="Unassembled WGS sequence"/>
</dbReference>
<sequence>MRKNKPLSFDELLKELQGQKTIQEDPNFIPLVQLFNETFMKKHSKMNSFAEFLTKGNFQVETREDILNIPDELFDRHVARETDFASWDAMLETATKEFEEKVK</sequence>
<reference evidence="2" key="1">
    <citation type="journal article" date="2019" name="Int. J. Syst. Evol. Microbiol.">
        <title>The Global Catalogue of Microorganisms (GCM) 10K type strain sequencing project: providing services to taxonomists for standard genome sequencing and annotation.</title>
        <authorList>
            <consortium name="The Broad Institute Genomics Platform"/>
            <consortium name="The Broad Institute Genome Sequencing Center for Infectious Disease"/>
            <person name="Wu L."/>
            <person name="Ma J."/>
        </authorList>
    </citation>
    <scope>NUCLEOTIDE SEQUENCE [LARGE SCALE GENOMIC DNA]</scope>
    <source>
        <strain evidence="2">CGMCC 1.18575</strain>
    </source>
</reference>
<name>A0ABW0HUU5_9BACL</name>
<keyword evidence="2" id="KW-1185">Reference proteome</keyword>
<protein>
    <submittedName>
        <fullName evidence="1">Uncharacterized protein</fullName>
    </submittedName>
</protein>
<evidence type="ECO:0000313" key="2">
    <source>
        <dbReference type="Proteomes" id="UP001596113"/>
    </source>
</evidence>
<gene>
    <name evidence="1" type="ORF">ACFPOF_18325</name>
</gene>
<organism evidence="1 2">
    <name type="scientific">Cohnella soli</name>
    <dbReference type="NCBI Taxonomy" id="425005"/>
    <lineage>
        <taxon>Bacteria</taxon>
        <taxon>Bacillati</taxon>
        <taxon>Bacillota</taxon>
        <taxon>Bacilli</taxon>
        <taxon>Bacillales</taxon>
        <taxon>Paenibacillaceae</taxon>
        <taxon>Cohnella</taxon>
    </lineage>
</organism>
<dbReference type="EMBL" id="JBHSMI010000028">
    <property type="protein sequence ID" value="MFC5404698.1"/>
    <property type="molecule type" value="Genomic_DNA"/>
</dbReference>
<comment type="caution">
    <text evidence="1">The sequence shown here is derived from an EMBL/GenBank/DDBJ whole genome shotgun (WGS) entry which is preliminary data.</text>
</comment>
<proteinExistence type="predicted"/>
<evidence type="ECO:0000313" key="1">
    <source>
        <dbReference type="EMBL" id="MFC5404698.1"/>
    </source>
</evidence>